<sequence>MSTPPPLRGTPLGAAMLVVFGLIFQDVGASVAVLLFPEVGPGGMVSLRLVFSAAILLAIARPNLRAISKRAWLMALIFGISLGGMNLLFYEALSRVDLGATVTIEVLGPLVLSVIVARRASAWLWAVLAFAGVALLSLGSVGALDPVGVAFALAAAVSWAGYILASRKTGQVFAGLDGLAIAMAIGAIISLPFGIAQAGSTLLEPSILVRGLAVAICSSAIPYALELIALRRISASAFSVLMALAPAIATGAGFFVLGQSITLIQGVGIVLVIAASIGAVRAASRIPGAPGAGPNALLPEETPL</sequence>
<dbReference type="PANTHER" id="PTHR42920">
    <property type="entry name" value="OS03G0707200 PROTEIN-RELATED"/>
    <property type="match status" value="1"/>
</dbReference>
<feature type="transmembrane region" description="Helical" evidence="7">
    <location>
        <begin position="207"/>
        <end position="225"/>
    </location>
</feature>
<evidence type="ECO:0000256" key="1">
    <source>
        <dbReference type="ARBA" id="ARBA00004651"/>
    </source>
</evidence>
<feature type="transmembrane region" description="Helical" evidence="7">
    <location>
        <begin position="42"/>
        <end position="60"/>
    </location>
</feature>
<dbReference type="InterPro" id="IPR000620">
    <property type="entry name" value="EamA_dom"/>
</dbReference>
<keyword evidence="5 7" id="KW-1133">Transmembrane helix</keyword>
<name>A0A2M9D3I7_9MICO</name>
<evidence type="ECO:0000256" key="6">
    <source>
        <dbReference type="ARBA" id="ARBA00023136"/>
    </source>
</evidence>
<feature type="transmembrane region" description="Helical" evidence="7">
    <location>
        <begin position="263"/>
        <end position="280"/>
    </location>
</feature>
<proteinExistence type="inferred from homology"/>
<feature type="transmembrane region" description="Helical" evidence="7">
    <location>
        <begin position="237"/>
        <end position="257"/>
    </location>
</feature>
<evidence type="ECO:0000256" key="4">
    <source>
        <dbReference type="ARBA" id="ARBA00022692"/>
    </source>
</evidence>
<dbReference type="AlphaFoldDB" id="A0A2M9D3I7"/>
<evidence type="ECO:0000313" key="10">
    <source>
        <dbReference type="Proteomes" id="UP000231742"/>
    </source>
</evidence>
<accession>A0A2M9D3I7</accession>
<evidence type="ECO:0000313" key="9">
    <source>
        <dbReference type="EMBL" id="PJJ78603.1"/>
    </source>
</evidence>
<dbReference type="Proteomes" id="UP000231742">
    <property type="component" value="Unassembled WGS sequence"/>
</dbReference>
<gene>
    <name evidence="9" type="ORF">CLV85_2179</name>
</gene>
<organism evidence="9 10">
    <name type="scientific">Salinibacterium amurskyense</name>
    <dbReference type="NCBI Taxonomy" id="205941"/>
    <lineage>
        <taxon>Bacteria</taxon>
        <taxon>Bacillati</taxon>
        <taxon>Actinomycetota</taxon>
        <taxon>Actinomycetes</taxon>
        <taxon>Micrococcales</taxon>
        <taxon>Microbacteriaceae</taxon>
        <taxon>Salinibacterium</taxon>
    </lineage>
</organism>
<feature type="transmembrane region" description="Helical" evidence="7">
    <location>
        <begin position="172"/>
        <end position="195"/>
    </location>
</feature>
<keyword evidence="3" id="KW-1003">Cell membrane</keyword>
<feature type="transmembrane region" description="Helical" evidence="7">
    <location>
        <begin position="12"/>
        <end position="36"/>
    </location>
</feature>
<comment type="similarity">
    <text evidence="2">Belongs to the EamA transporter family.</text>
</comment>
<evidence type="ECO:0000256" key="3">
    <source>
        <dbReference type="ARBA" id="ARBA00022475"/>
    </source>
</evidence>
<comment type="caution">
    <text evidence="9">The sequence shown here is derived from an EMBL/GenBank/DDBJ whole genome shotgun (WGS) entry which is preliminary data.</text>
</comment>
<feature type="transmembrane region" description="Helical" evidence="7">
    <location>
        <begin position="147"/>
        <end position="165"/>
    </location>
</feature>
<evidence type="ECO:0000259" key="8">
    <source>
        <dbReference type="Pfam" id="PF00892"/>
    </source>
</evidence>
<protein>
    <submittedName>
        <fullName evidence="9">Inner membrane transporter RhtA</fullName>
    </submittedName>
</protein>
<feature type="transmembrane region" description="Helical" evidence="7">
    <location>
        <begin position="123"/>
        <end position="141"/>
    </location>
</feature>
<dbReference type="SUPFAM" id="SSF103481">
    <property type="entry name" value="Multidrug resistance efflux transporter EmrE"/>
    <property type="match status" value="2"/>
</dbReference>
<feature type="transmembrane region" description="Helical" evidence="7">
    <location>
        <begin position="96"/>
        <end position="116"/>
    </location>
</feature>
<dbReference type="Pfam" id="PF00892">
    <property type="entry name" value="EamA"/>
    <property type="match status" value="1"/>
</dbReference>
<dbReference type="EMBL" id="PGFH01000002">
    <property type="protein sequence ID" value="PJJ78603.1"/>
    <property type="molecule type" value="Genomic_DNA"/>
</dbReference>
<keyword evidence="6 7" id="KW-0472">Membrane</keyword>
<evidence type="ECO:0000256" key="2">
    <source>
        <dbReference type="ARBA" id="ARBA00007362"/>
    </source>
</evidence>
<dbReference type="InterPro" id="IPR037185">
    <property type="entry name" value="EmrE-like"/>
</dbReference>
<evidence type="ECO:0000256" key="5">
    <source>
        <dbReference type="ARBA" id="ARBA00022989"/>
    </source>
</evidence>
<dbReference type="GO" id="GO:0005886">
    <property type="term" value="C:plasma membrane"/>
    <property type="evidence" value="ECO:0007669"/>
    <property type="project" value="UniProtKB-SubCell"/>
</dbReference>
<dbReference type="PANTHER" id="PTHR42920:SF5">
    <property type="entry name" value="EAMA DOMAIN-CONTAINING PROTEIN"/>
    <property type="match status" value="1"/>
</dbReference>
<keyword evidence="10" id="KW-1185">Reference proteome</keyword>
<feature type="domain" description="EamA" evidence="8">
    <location>
        <begin position="148"/>
        <end position="278"/>
    </location>
</feature>
<keyword evidence="4 7" id="KW-0812">Transmembrane</keyword>
<evidence type="ECO:0000256" key="7">
    <source>
        <dbReference type="SAM" id="Phobius"/>
    </source>
</evidence>
<reference evidence="9 10" key="1">
    <citation type="submission" date="2017-11" db="EMBL/GenBank/DDBJ databases">
        <title>Genomic Encyclopedia of Archaeal and Bacterial Type Strains, Phase II (KMG-II): From Individual Species to Whole Genera.</title>
        <authorList>
            <person name="Goeker M."/>
        </authorList>
    </citation>
    <scope>NUCLEOTIDE SEQUENCE [LARGE SCALE GENOMIC DNA]</scope>
    <source>
        <strain evidence="9 10">DSM 16400</strain>
    </source>
</reference>
<comment type="subcellular location">
    <subcellularLocation>
        <location evidence="1">Cell membrane</location>
        <topology evidence="1">Multi-pass membrane protein</topology>
    </subcellularLocation>
</comment>
<dbReference type="InterPro" id="IPR051258">
    <property type="entry name" value="Diverse_Substrate_Transporter"/>
</dbReference>
<feature type="transmembrane region" description="Helical" evidence="7">
    <location>
        <begin position="72"/>
        <end position="90"/>
    </location>
</feature>